<dbReference type="AlphaFoldDB" id="A0A6L2PGG0"/>
<evidence type="ECO:0000256" key="2">
    <source>
        <dbReference type="ARBA" id="ARBA00008560"/>
    </source>
</evidence>
<evidence type="ECO:0000256" key="7">
    <source>
        <dbReference type="ARBA" id="ARBA00039935"/>
    </source>
</evidence>
<feature type="region of interest" description="Disordered" evidence="10">
    <location>
        <begin position="181"/>
        <end position="200"/>
    </location>
</feature>
<dbReference type="EMBL" id="BLKM01004528">
    <property type="protein sequence ID" value="GFG31649.1"/>
    <property type="molecule type" value="Genomic_DNA"/>
</dbReference>
<keyword evidence="4" id="KW-0689">Ribosomal protein</keyword>
<keyword evidence="6" id="KW-0687">Ribonucleoprotein</keyword>
<keyword evidence="3" id="KW-0809">Transit peptide</keyword>
<dbReference type="PANTHER" id="PTHR21026">
    <property type="entry name" value="39S RIBOSOMAL PROTEIN L32, MITOCHONDRIAL"/>
    <property type="match status" value="1"/>
</dbReference>
<dbReference type="OrthoDB" id="2014905at2759"/>
<comment type="function">
    <text evidence="9">Component of the mitochondrial large ribosomal subunit (mt-LSU). The mitochondrial ribosome (mitoribosome) is a large ribonucleoprotein complex responsible for the synthesis of proteins inside mitochondria.</text>
</comment>
<gene>
    <name evidence="11" type="ORF">Cfor_12545</name>
</gene>
<dbReference type="Proteomes" id="UP000502823">
    <property type="component" value="Unassembled WGS sequence"/>
</dbReference>
<evidence type="ECO:0000256" key="1">
    <source>
        <dbReference type="ARBA" id="ARBA00004173"/>
    </source>
</evidence>
<accession>A0A6L2PGG0</accession>
<dbReference type="InterPro" id="IPR011332">
    <property type="entry name" value="Ribosomal_zn-bd"/>
</dbReference>
<comment type="similarity">
    <text evidence="2">Belongs to the bacterial ribosomal protein bL32 family.</text>
</comment>
<proteinExistence type="inferred from homology"/>
<evidence type="ECO:0000256" key="10">
    <source>
        <dbReference type="SAM" id="MobiDB-lite"/>
    </source>
</evidence>
<evidence type="ECO:0000256" key="3">
    <source>
        <dbReference type="ARBA" id="ARBA00022946"/>
    </source>
</evidence>
<dbReference type="GO" id="GO:0005762">
    <property type="term" value="C:mitochondrial large ribosomal subunit"/>
    <property type="evidence" value="ECO:0007669"/>
    <property type="project" value="TreeGrafter"/>
</dbReference>
<evidence type="ECO:0000313" key="12">
    <source>
        <dbReference type="Proteomes" id="UP000502823"/>
    </source>
</evidence>
<comment type="subcellular location">
    <subcellularLocation>
        <location evidence="1">Mitochondrion</location>
    </subcellularLocation>
</comment>
<dbReference type="GO" id="GO:0006412">
    <property type="term" value="P:translation"/>
    <property type="evidence" value="ECO:0007669"/>
    <property type="project" value="InterPro"/>
</dbReference>
<evidence type="ECO:0000256" key="4">
    <source>
        <dbReference type="ARBA" id="ARBA00022980"/>
    </source>
</evidence>
<dbReference type="InParanoid" id="A0A6L2PGG0"/>
<organism evidence="11 12">
    <name type="scientific">Coptotermes formosanus</name>
    <name type="common">Formosan subterranean termite</name>
    <dbReference type="NCBI Taxonomy" id="36987"/>
    <lineage>
        <taxon>Eukaryota</taxon>
        <taxon>Metazoa</taxon>
        <taxon>Ecdysozoa</taxon>
        <taxon>Arthropoda</taxon>
        <taxon>Hexapoda</taxon>
        <taxon>Insecta</taxon>
        <taxon>Pterygota</taxon>
        <taxon>Neoptera</taxon>
        <taxon>Polyneoptera</taxon>
        <taxon>Dictyoptera</taxon>
        <taxon>Blattodea</taxon>
        <taxon>Blattoidea</taxon>
        <taxon>Termitoidae</taxon>
        <taxon>Rhinotermitidae</taxon>
        <taxon>Coptotermes</taxon>
    </lineage>
</organism>
<reference evidence="12" key="1">
    <citation type="submission" date="2020-01" db="EMBL/GenBank/DDBJ databases">
        <title>Draft genome sequence of the Termite Coptotermes fromosanus.</title>
        <authorList>
            <person name="Itakura S."/>
            <person name="Yosikawa Y."/>
            <person name="Umezawa K."/>
        </authorList>
    </citation>
    <scope>NUCLEOTIDE SEQUENCE [LARGE SCALE GENOMIC DNA]</scope>
</reference>
<dbReference type="SUPFAM" id="SSF57829">
    <property type="entry name" value="Zn-binding ribosomal proteins"/>
    <property type="match status" value="1"/>
</dbReference>
<dbReference type="FunCoup" id="A0A6L2PGG0">
    <property type="interactions" value="343"/>
</dbReference>
<evidence type="ECO:0000256" key="8">
    <source>
        <dbReference type="ARBA" id="ARBA00042577"/>
    </source>
</evidence>
<comment type="caution">
    <text evidence="11">The sequence shown here is derived from an EMBL/GenBank/DDBJ whole genome shotgun (WGS) entry which is preliminary data.</text>
</comment>
<dbReference type="InterPro" id="IPR051991">
    <property type="entry name" value="Mitoribosomal_protein_bL32"/>
</dbReference>
<keyword evidence="5" id="KW-0496">Mitochondrion</keyword>
<sequence length="200" mass="22675">MAGRIRWCVGQALKELDNIFALAFGKQFPPQGWCAVAVQANATNKTVPGSSFSLEKLFRDGFLWGVPTKRRSVEKRLNRKFGYPEYVYKLLLPKRNLLVCNTCGHHYEANHLCPHCYAKVRAETEAMQSAIQAELGLNPVEQEVVVLYEGEKTEQPAEFWKGKRIIEMKKERPSWFSKNLLEKSTAEPSSSGDVKPTELA</sequence>
<evidence type="ECO:0000256" key="6">
    <source>
        <dbReference type="ARBA" id="ARBA00023274"/>
    </source>
</evidence>
<evidence type="ECO:0000256" key="9">
    <source>
        <dbReference type="ARBA" id="ARBA00045766"/>
    </source>
</evidence>
<name>A0A6L2PGG0_COPFO</name>
<dbReference type="GO" id="GO:0003735">
    <property type="term" value="F:structural constituent of ribosome"/>
    <property type="evidence" value="ECO:0007669"/>
    <property type="project" value="TreeGrafter"/>
</dbReference>
<evidence type="ECO:0000256" key="5">
    <source>
        <dbReference type="ARBA" id="ARBA00023128"/>
    </source>
</evidence>
<keyword evidence="12" id="KW-1185">Reference proteome</keyword>
<dbReference type="PANTHER" id="PTHR21026:SF2">
    <property type="entry name" value="LARGE RIBOSOMAL SUBUNIT PROTEIN BL32M"/>
    <property type="match status" value="1"/>
</dbReference>
<evidence type="ECO:0000313" key="11">
    <source>
        <dbReference type="EMBL" id="GFG31649.1"/>
    </source>
</evidence>
<protein>
    <recommendedName>
        <fullName evidence="7">Large ribosomal subunit protein bL32m</fullName>
    </recommendedName>
    <alternativeName>
        <fullName evidence="8">39S ribosomal protein L32, mitochondrial</fullName>
    </alternativeName>
</protein>